<name>A0A1E1F3K7_9SPHN</name>
<evidence type="ECO:0000256" key="1">
    <source>
        <dbReference type="SAM" id="SignalP"/>
    </source>
</evidence>
<accession>A0A1E1F3K7</accession>
<feature type="signal peptide" evidence="1">
    <location>
        <begin position="1"/>
        <end position="22"/>
    </location>
</feature>
<dbReference type="AlphaFoldDB" id="A0A1E1F3K7"/>
<keyword evidence="1" id="KW-0732">Signal</keyword>
<keyword evidence="3" id="KW-1185">Reference proteome</keyword>
<dbReference type="KEGG" id="sclo:SCLO_1020660"/>
<protein>
    <submittedName>
        <fullName evidence="2">Metallo-beta-lactamase domain-containing protein</fullName>
    </submittedName>
</protein>
<dbReference type="Proteomes" id="UP000218272">
    <property type="component" value="Chromosome SCLO_1"/>
</dbReference>
<proteinExistence type="predicted"/>
<dbReference type="EMBL" id="AP017655">
    <property type="protein sequence ID" value="BAV65106.1"/>
    <property type="molecule type" value="Genomic_DNA"/>
</dbReference>
<gene>
    <name evidence="2" type="ORF">SCLO_1020660</name>
</gene>
<organism evidence="2 3">
    <name type="scientific">Sphingobium cloacae</name>
    <dbReference type="NCBI Taxonomy" id="120107"/>
    <lineage>
        <taxon>Bacteria</taxon>
        <taxon>Pseudomonadati</taxon>
        <taxon>Pseudomonadota</taxon>
        <taxon>Alphaproteobacteria</taxon>
        <taxon>Sphingomonadales</taxon>
        <taxon>Sphingomonadaceae</taxon>
        <taxon>Sphingobium</taxon>
    </lineage>
</organism>
<sequence>MLIRLAAVSVIPLLIMGCQSRANNEGDKARVDELMTYPGPWSAAEFAKIGRWTVWRFKTDFKIDCAAAQSVEDTVKTWPIAVYYGQSTGDLRINIALDGDKNPRAFIPQGKDIDNNDPNFRGYVKLPDQQFFVPIDSVSVFQFEGKTIEVRPAGNYPLSFGNRSIDLSGITKVVHSLRACAVS</sequence>
<dbReference type="PROSITE" id="PS51257">
    <property type="entry name" value="PROKAR_LIPOPROTEIN"/>
    <property type="match status" value="1"/>
</dbReference>
<evidence type="ECO:0000313" key="3">
    <source>
        <dbReference type="Proteomes" id="UP000218272"/>
    </source>
</evidence>
<reference evidence="2 3" key="1">
    <citation type="submission" date="2016-10" db="EMBL/GenBank/DDBJ databases">
        <title>Complete Genome Sequence of the Nonylphenol-Degrading Bacterium Sphingobium cloacae JCM 10874T.</title>
        <authorList>
            <person name="Ootsuka M."/>
            <person name="Nishizawa T."/>
            <person name="Ohta H."/>
        </authorList>
    </citation>
    <scope>NUCLEOTIDE SEQUENCE [LARGE SCALE GENOMIC DNA]</scope>
    <source>
        <strain evidence="2 3">JCM 10874</strain>
    </source>
</reference>
<feature type="chain" id="PRO_5009112577" evidence="1">
    <location>
        <begin position="23"/>
        <end position="183"/>
    </location>
</feature>
<evidence type="ECO:0000313" key="2">
    <source>
        <dbReference type="EMBL" id="BAV65106.1"/>
    </source>
</evidence>
<dbReference type="RefSeq" id="WP_123905487.1">
    <property type="nucleotide sequence ID" value="NZ_AP017655.1"/>
</dbReference>